<dbReference type="OrthoDB" id="4378821at2759"/>
<gene>
    <name evidence="2" type="ORF">I7I51_05352</name>
</gene>
<proteinExistence type="predicted"/>
<dbReference type="Proteomes" id="UP000663671">
    <property type="component" value="Chromosome 4"/>
</dbReference>
<organism evidence="2 3">
    <name type="scientific">Ajellomyces capsulatus</name>
    <name type="common">Darling's disease fungus</name>
    <name type="synonym">Histoplasma capsulatum</name>
    <dbReference type="NCBI Taxonomy" id="5037"/>
    <lineage>
        <taxon>Eukaryota</taxon>
        <taxon>Fungi</taxon>
        <taxon>Dikarya</taxon>
        <taxon>Ascomycota</taxon>
        <taxon>Pezizomycotina</taxon>
        <taxon>Eurotiomycetes</taxon>
        <taxon>Eurotiomycetidae</taxon>
        <taxon>Onygenales</taxon>
        <taxon>Ajellomycetaceae</taxon>
        <taxon>Histoplasma</taxon>
    </lineage>
</organism>
<dbReference type="EMBL" id="CP069110">
    <property type="protein sequence ID" value="QSS60552.1"/>
    <property type="molecule type" value="Genomic_DNA"/>
</dbReference>
<evidence type="ECO:0000313" key="2">
    <source>
        <dbReference type="EMBL" id="QSS60552.1"/>
    </source>
</evidence>
<evidence type="ECO:0000313" key="3">
    <source>
        <dbReference type="Proteomes" id="UP000663671"/>
    </source>
</evidence>
<accession>A0A8A1M7V3</accession>
<protein>
    <submittedName>
        <fullName evidence="2">Uncharacterized protein</fullName>
    </submittedName>
</protein>
<evidence type="ECO:0000256" key="1">
    <source>
        <dbReference type="SAM" id="MobiDB-lite"/>
    </source>
</evidence>
<feature type="region of interest" description="Disordered" evidence="1">
    <location>
        <begin position="115"/>
        <end position="158"/>
    </location>
</feature>
<dbReference type="VEuPathDB" id="FungiDB:I7I51_05352"/>
<reference evidence="2" key="1">
    <citation type="submission" date="2021-01" db="EMBL/GenBank/DDBJ databases">
        <title>Chromosome-level genome assembly of a human fungal pathogen reveals clustering of transcriptionally co-regulated genes.</title>
        <authorList>
            <person name="Voorhies M."/>
            <person name="Cohen S."/>
            <person name="Shea T.P."/>
            <person name="Petrus S."/>
            <person name="Munoz J.F."/>
            <person name="Poplawski S."/>
            <person name="Goldman W.E."/>
            <person name="Michael T."/>
            <person name="Cuomo C.A."/>
            <person name="Sil A."/>
            <person name="Beyhan S."/>
        </authorList>
    </citation>
    <scope>NUCLEOTIDE SEQUENCE</scope>
    <source>
        <strain evidence="2">WU24</strain>
    </source>
</reference>
<sequence length="158" mass="19015">MDHNQDSKRRYERWRIEHAVKKKTKRDRERFRRGKISLFKGADKLYRDGRDTGRQRYLYICILEKKSDDDPGKFFEYVSHSEDTWPPRKKEVDEHFPLTEHWLPEDFDPEAKVRVDRTKKSNRHSFAISNPPQLKIKPTEIELDEGSSSEISLRDENP</sequence>
<dbReference type="AlphaFoldDB" id="A0A8A1M7V3"/>
<name>A0A8A1M7V3_AJECA</name>